<keyword evidence="4" id="KW-0812">Transmembrane</keyword>
<keyword evidence="4" id="KW-0645">Protease</keyword>
<dbReference type="PRINTS" id="PR00727">
    <property type="entry name" value="LEADERPTASE"/>
</dbReference>
<comment type="similarity">
    <text evidence="2 4">Belongs to the peptidase S26 family.</text>
</comment>
<evidence type="ECO:0000256" key="3">
    <source>
        <dbReference type="PIRSR" id="PIRSR600223-1"/>
    </source>
</evidence>
<gene>
    <name evidence="6" type="primary">lepB</name>
    <name evidence="6" type="ORF">MADP07_00074</name>
</gene>
<evidence type="ECO:0000256" key="4">
    <source>
        <dbReference type="RuleBase" id="RU362042"/>
    </source>
</evidence>
<dbReference type="NCBIfam" id="TIGR02227">
    <property type="entry name" value="sigpep_I_bact"/>
    <property type="match status" value="1"/>
</dbReference>
<evidence type="ECO:0000256" key="2">
    <source>
        <dbReference type="ARBA" id="ARBA00009370"/>
    </source>
</evidence>
<dbReference type="EC" id="3.4.21.89" evidence="4"/>
<feature type="domain" description="Peptidase S26" evidence="5">
    <location>
        <begin position="17"/>
        <end position="157"/>
    </location>
</feature>
<comment type="catalytic activity">
    <reaction evidence="4">
        <text>Cleavage of hydrophobic, N-terminal signal or leader sequences from secreted and periplasmic proteins.</text>
        <dbReference type="EC" id="3.4.21.89"/>
    </reaction>
</comment>
<keyword evidence="4 6" id="KW-0378">Hydrolase</keyword>
<sequence>MISINILKNHKINKIILLITFLILVFVIIISVFFIKFMIIKIDGDSMLPHYENNSIHLVWKTKNFSNLDDVLINKNDTLIIKKLVGLSGDHIFVSNNKILLNGQDITNYFIIDNFITDEINIIVPNDSCFVLGTNLSKSNDSLKFGFLAIESMIGKVLI</sequence>
<proteinExistence type="inferred from homology"/>
<comment type="subcellular location">
    <subcellularLocation>
        <location evidence="1">Cell membrane</location>
        <topology evidence="1">Single-pass type II membrane protein</topology>
    </subcellularLocation>
    <subcellularLocation>
        <location evidence="4">Membrane</location>
        <topology evidence="4">Single-pass type II membrane protein</topology>
    </subcellularLocation>
</comment>
<keyword evidence="4" id="KW-0472">Membrane</keyword>
<dbReference type="InterPro" id="IPR039418">
    <property type="entry name" value="LexA-like"/>
</dbReference>
<dbReference type="GO" id="GO:0005886">
    <property type="term" value="C:plasma membrane"/>
    <property type="evidence" value="ECO:0007669"/>
    <property type="project" value="UniProtKB-SubCell"/>
</dbReference>
<dbReference type="Pfam" id="PF10502">
    <property type="entry name" value="Peptidase_S26"/>
    <property type="match status" value="1"/>
</dbReference>
<comment type="caution">
    <text evidence="6">The sequence shown here is derived from an EMBL/GenBank/DDBJ whole genome shotgun (WGS) entry which is preliminary data.</text>
</comment>
<evidence type="ECO:0000313" key="7">
    <source>
        <dbReference type="Proteomes" id="UP000746160"/>
    </source>
</evidence>
<dbReference type="Proteomes" id="UP000746160">
    <property type="component" value="Unassembled WGS sequence"/>
</dbReference>
<evidence type="ECO:0000313" key="6">
    <source>
        <dbReference type="EMBL" id="MBW0602366.1"/>
    </source>
</evidence>
<dbReference type="CDD" id="cd06529">
    <property type="entry name" value="S24_LexA-like"/>
    <property type="match status" value="1"/>
</dbReference>
<name>A0A9Q3L8E1_9BACT</name>
<keyword evidence="4" id="KW-1133">Transmembrane helix</keyword>
<dbReference type="GO" id="GO:0009003">
    <property type="term" value="F:signal peptidase activity"/>
    <property type="evidence" value="ECO:0007669"/>
    <property type="project" value="UniProtKB-EC"/>
</dbReference>
<dbReference type="InterPro" id="IPR036286">
    <property type="entry name" value="LexA/Signal_pep-like_sf"/>
</dbReference>
<dbReference type="InterPro" id="IPR000223">
    <property type="entry name" value="Pept_S26A_signal_pept_1"/>
</dbReference>
<dbReference type="PANTHER" id="PTHR43390:SF1">
    <property type="entry name" value="CHLOROPLAST PROCESSING PEPTIDASE"/>
    <property type="match status" value="1"/>
</dbReference>
<evidence type="ECO:0000256" key="1">
    <source>
        <dbReference type="ARBA" id="ARBA00004401"/>
    </source>
</evidence>
<dbReference type="PANTHER" id="PTHR43390">
    <property type="entry name" value="SIGNAL PEPTIDASE I"/>
    <property type="match status" value="1"/>
</dbReference>
<dbReference type="RefSeq" id="WP_225247290.1">
    <property type="nucleotide sequence ID" value="NZ_JABZFC010000004.1"/>
</dbReference>
<dbReference type="SUPFAM" id="SSF51306">
    <property type="entry name" value="LexA/Signal peptidase"/>
    <property type="match status" value="1"/>
</dbReference>
<dbReference type="GO" id="GO:0006465">
    <property type="term" value="P:signal peptide processing"/>
    <property type="evidence" value="ECO:0007669"/>
    <property type="project" value="InterPro"/>
</dbReference>
<dbReference type="InterPro" id="IPR019533">
    <property type="entry name" value="Peptidase_S26"/>
</dbReference>
<protein>
    <recommendedName>
        <fullName evidence="4">Signal peptidase I</fullName>
        <ecNumber evidence="4">3.4.21.89</ecNumber>
    </recommendedName>
</protein>
<organism evidence="6 7">
    <name type="scientific">Mycoplasmopsis anatis</name>
    <dbReference type="NCBI Taxonomy" id="171279"/>
    <lineage>
        <taxon>Bacteria</taxon>
        <taxon>Bacillati</taxon>
        <taxon>Mycoplasmatota</taxon>
        <taxon>Mycoplasmoidales</taxon>
        <taxon>Metamycoplasmataceae</taxon>
        <taxon>Mycoplasmopsis</taxon>
    </lineage>
</organism>
<dbReference type="AlphaFoldDB" id="A0A9Q3L8E1"/>
<evidence type="ECO:0000259" key="5">
    <source>
        <dbReference type="Pfam" id="PF10502"/>
    </source>
</evidence>
<feature type="active site" evidence="3">
    <location>
        <position position="82"/>
    </location>
</feature>
<feature type="transmembrane region" description="Helical" evidence="4">
    <location>
        <begin position="15"/>
        <end position="39"/>
    </location>
</feature>
<dbReference type="GO" id="GO:0004252">
    <property type="term" value="F:serine-type endopeptidase activity"/>
    <property type="evidence" value="ECO:0007669"/>
    <property type="project" value="InterPro"/>
</dbReference>
<accession>A0A9Q3L8E1</accession>
<feature type="active site" evidence="3">
    <location>
        <position position="46"/>
    </location>
</feature>
<dbReference type="Gene3D" id="2.10.109.10">
    <property type="entry name" value="Umud Fragment, subunit A"/>
    <property type="match status" value="1"/>
</dbReference>
<dbReference type="EMBL" id="JABZFG010000001">
    <property type="protein sequence ID" value="MBW0602366.1"/>
    <property type="molecule type" value="Genomic_DNA"/>
</dbReference>
<reference evidence="6" key="1">
    <citation type="journal article" date="2021" name="Genes Genomics">
        <title>Comparative genomic analysis of Mycoplasma anatis strains.</title>
        <authorList>
            <person name="Zhou Q."/>
            <person name="Mai K."/>
            <person name="Yang D."/>
            <person name="Liu J."/>
            <person name="Yan Z."/>
            <person name="Luo C."/>
            <person name="Tan Y."/>
            <person name="Cao S."/>
            <person name="Zhou Q."/>
            <person name="Chen L."/>
            <person name="Chen F."/>
        </authorList>
    </citation>
    <scope>NUCLEOTIDE SEQUENCE</scope>
    <source>
        <strain evidence="6">DP07</strain>
    </source>
</reference>